<protein>
    <submittedName>
        <fullName evidence="1">DUF1579 domain-containing protein</fullName>
    </submittedName>
</protein>
<dbReference type="EMBL" id="JACOGF010000003">
    <property type="protein sequence ID" value="MBC3917235.1"/>
    <property type="molecule type" value="Genomic_DNA"/>
</dbReference>
<proteinExistence type="predicted"/>
<evidence type="ECO:0000313" key="1">
    <source>
        <dbReference type="EMBL" id="MBC3917235.1"/>
    </source>
</evidence>
<name>A0ABR6ZP26_9BURK</name>
<sequence>MSTSTNTTGAADFDFFIGNWKVKHRRLKERLAQCQDWLEFTGTTSTIKIMGGAGNFDDNQLNMPDTPYCAATLRSFDASSGTWSIWWLDARYPGHLDTPMRGRFQNGIGEFYADDTFAGQPIRVRFLWTLPAPDMPRWEQAFSPDGGSTWETNWVMDFERQRE</sequence>
<dbReference type="RefSeq" id="WP_186946472.1">
    <property type="nucleotide sequence ID" value="NZ_JACOGF010000003.1"/>
</dbReference>
<gene>
    <name evidence="1" type="ORF">H8L32_07100</name>
</gene>
<dbReference type="Proteomes" id="UP000650424">
    <property type="component" value="Unassembled WGS sequence"/>
</dbReference>
<reference evidence="1 2" key="1">
    <citation type="submission" date="2020-08" db="EMBL/GenBank/DDBJ databases">
        <title>Novel species isolated from subtropical streams in China.</title>
        <authorList>
            <person name="Lu H."/>
        </authorList>
    </citation>
    <scope>NUCLEOTIDE SEQUENCE [LARGE SCALE GENOMIC DNA]</scope>
    <source>
        <strain evidence="1 2">CY18W</strain>
    </source>
</reference>
<accession>A0ABR6ZP26</accession>
<organism evidence="1 2">
    <name type="scientific">Undibacterium hunanense</name>
    <dbReference type="NCBI Taxonomy" id="2762292"/>
    <lineage>
        <taxon>Bacteria</taxon>
        <taxon>Pseudomonadati</taxon>
        <taxon>Pseudomonadota</taxon>
        <taxon>Betaproteobacteria</taxon>
        <taxon>Burkholderiales</taxon>
        <taxon>Oxalobacteraceae</taxon>
        <taxon>Undibacterium</taxon>
    </lineage>
</organism>
<comment type="caution">
    <text evidence="1">The sequence shown here is derived from an EMBL/GenBank/DDBJ whole genome shotgun (WGS) entry which is preliminary data.</text>
</comment>
<evidence type="ECO:0000313" key="2">
    <source>
        <dbReference type="Proteomes" id="UP000650424"/>
    </source>
</evidence>
<keyword evidence="2" id="KW-1185">Reference proteome</keyword>